<dbReference type="InterPro" id="IPR005471">
    <property type="entry name" value="Tscrpt_reg_IclR_N"/>
</dbReference>
<dbReference type="EMBL" id="JACOPP010000020">
    <property type="protein sequence ID" value="MBC5734560.1"/>
    <property type="molecule type" value="Genomic_DNA"/>
</dbReference>
<proteinExistence type="predicted"/>
<dbReference type="InterPro" id="IPR036388">
    <property type="entry name" value="WH-like_DNA-bd_sf"/>
</dbReference>
<reference evidence="6" key="1">
    <citation type="submission" date="2020-08" db="EMBL/GenBank/DDBJ databases">
        <title>Genome public.</title>
        <authorList>
            <person name="Liu C."/>
            <person name="Sun Q."/>
        </authorList>
    </citation>
    <scope>NUCLEOTIDE SEQUENCE</scope>
    <source>
        <strain evidence="6">NSJ-51</strain>
    </source>
</reference>
<dbReference type="SUPFAM" id="SSF46785">
    <property type="entry name" value="Winged helix' DNA-binding domain"/>
    <property type="match status" value="1"/>
</dbReference>
<organism evidence="6 7">
    <name type="scientific">Lawsonibacter hominis</name>
    <dbReference type="NCBI Taxonomy" id="2763053"/>
    <lineage>
        <taxon>Bacteria</taxon>
        <taxon>Bacillati</taxon>
        <taxon>Bacillota</taxon>
        <taxon>Clostridia</taxon>
        <taxon>Eubacteriales</taxon>
        <taxon>Oscillospiraceae</taxon>
        <taxon>Lawsonibacter</taxon>
    </lineage>
</organism>
<dbReference type="PROSITE" id="PS51077">
    <property type="entry name" value="HTH_ICLR"/>
    <property type="match status" value="1"/>
</dbReference>
<evidence type="ECO:0000259" key="5">
    <source>
        <dbReference type="PROSITE" id="PS51078"/>
    </source>
</evidence>
<name>A0A8J6JGW6_9FIRM</name>
<dbReference type="Pfam" id="PF01614">
    <property type="entry name" value="IclR_C"/>
    <property type="match status" value="1"/>
</dbReference>
<dbReference type="InterPro" id="IPR050707">
    <property type="entry name" value="HTH_MetabolicPath_Reg"/>
</dbReference>
<evidence type="ECO:0000313" key="6">
    <source>
        <dbReference type="EMBL" id="MBC5734560.1"/>
    </source>
</evidence>
<dbReference type="GO" id="GO:0003677">
    <property type="term" value="F:DNA binding"/>
    <property type="evidence" value="ECO:0007669"/>
    <property type="project" value="UniProtKB-KW"/>
</dbReference>
<dbReference type="PANTHER" id="PTHR30136:SF35">
    <property type="entry name" value="HTH-TYPE TRANSCRIPTIONAL REGULATOR RV1719"/>
    <property type="match status" value="1"/>
</dbReference>
<dbReference type="SMART" id="SM00346">
    <property type="entry name" value="HTH_ICLR"/>
    <property type="match status" value="1"/>
</dbReference>
<evidence type="ECO:0000259" key="4">
    <source>
        <dbReference type="PROSITE" id="PS51077"/>
    </source>
</evidence>
<keyword evidence="3" id="KW-0804">Transcription</keyword>
<feature type="domain" description="HTH iclR-type" evidence="4">
    <location>
        <begin position="9"/>
        <end position="71"/>
    </location>
</feature>
<evidence type="ECO:0000256" key="2">
    <source>
        <dbReference type="ARBA" id="ARBA00023125"/>
    </source>
</evidence>
<dbReference type="RefSeq" id="WP_186908387.1">
    <property type="nucleotide sequence ID" value="NZ_JACOPP010000020.1"/>
</dbReference>
<protein>
    <submittedName>
        <fullName evidence="6">IclR family transcriptional regulator</fullName>
    </submittedName>
</protein>
<dbReference type="PROSITE" id="PS51078">
    <property type="entry name" value="ICLR_ED"/>
    <property type="match status" value="1"/>
</dbReference>
<dbReference type="SUPFAM" id="SSF55781">
    <property type="entry name" value="GAF domain-like"/>
    <property type="match status" value="1"/>
</dbReference>
<sequence>MAEKVTRTNQSADKIFDVVETMVRNGAPMRLNDIAKLSGIPQSTAFRMINALRERGYVIQDENSAKYTLSLKFSLIGDMVRAKFDLRDLVHPYMLNIAASCDGICYLAIPQQQELVYIDMVSPPGSVLTRMPFIGKHVPLHCGGNGIIILSGYSDAQLEEYLRQASYDKPSPKTVTDPESIRAKVKEVQQLGYSFCTEQLESGNGSIAVGLRNHLGQIIAGLSVGGPIERLTDEYVRHALPHLRHAAEEISAQLAYKAL</sequence>
<evidence type="ECO:0000256" key="1">
    <source>
        <dbReference type="ARBA" id="ARBA00023015"/>
    </source>
</evidence>
<evidence type="ECO:0000256" key="3">
    <source>
        <dbReference type="ARBA" id="ARBA00023163"/>
    </source>
</evidence>
<dbReference type="InterPro" id="IPR014757">
    <property type="entry name" value="Tscrpt_reg_IclR_C"/>
</dbReference>
<dbReference type="AlphaFoldDB" id="A0A8J6JGW6"/>
<feature type="domain" description="IclR-ED" evidence="5">
    <location>
        <begin position="72"/>
        <end position="256"/>
    </location>
</feature>
<comment type="caution">
    <text evidence="6">The sequence shown here is derived from an EMBL/GenBank/DDBJ whole genome shotgun (WGS) entry which is preliminary data.</text>
</comment>
<keyword evidence="2" id="KW-0238">DNA-binding</keyword>
<dbReference type="PANTHER" id="PTHR30136">
    <property type="entry name" value="HELIX-TURN-HELIX TRANSCRIPTIONAL REGULATOR, ICLR FAMILY"/>
    <property type="match status" value="1"/>
</dbReference>
<dbReference type="Gene3D" id="3.30.450.40">
    <property type="match status" value="1"/>
</dbReference>
<gene>
    <name evidence="6" type="ORF">H8S57_12625</name>
</gene>
<dbReference type="Gene3D" id="1.10.10.10">
    <property type="entry name" value="Winged helix-like DNA-binding domain superfamily/Winged helix DNA-binding domain"/>
    <property type="match status" value="1"/>
</dbReference>
<keyword evidence="7" id="KW-1185">Reference proteome</keyword>
<dbReference type="Proteomes" id="UP000661435">
    <property type="component" value="Unassembled WGS sequence"/>
</dbReference>
<evidence type="ECO:0000313" key="7">
    <source>
        <dbReference type="Proteomes" id="UP000661435"/>
    </source>
</evidence>
<dbReference type="InterPro" id="IPR029016">
    <property type="entry name" value="GAF-like_dom_sf"/>
</dbReference>
<keyword evidence="1" id="KW-0805">Transcription regulation</keyword>
<dbReference type="GO" id="GO:0045892">
    <property type="term" value="P:negative regulation of DNA-templated transcription"/>
    <property type="evidence" value="ECO:0007669"/>
    <property type="project" value="TreeGrafter"/>
</dbReference>
<dbReference type="Pfam" id="PF09339">
    <property type="entry name" value="HTH_IclR"/>
    <property type="match status" value="1"/>
</dbReference>
<dbReference type="GO" id="GO:0003700">
    <property type="term" value="F:DNA-binding transcription factor activity"/>
    <property type="evidence" value="ECO:0007669"/>
    <property type="project" value="TreeGrafter"/>
</dbReference>
<accession>A0A8J6JGW6</accession>
<dbReference type="InterPro" id="IPR036390">
    <property type="entry name" value="WH_DNA-bd_sf"/>
</dbReference>